<dbReference type="SMART" id="SM00176">
    <property type="entry name" value="RAN"/>
    <property type="match status" value="1"/>
</dbReference>
<dbReference type="PROSITE" id="PS51421">
    <property type="entry name" value="RAS"/>
    <property type="match status" value="1"/>
</dbReference>
<keyword evidence="1" id="KW-0547">Nucleotide-binding</keyword>
<keyword evidence="6" id="KW-1185">Reference proteome</keyword>
<keyword evidence="3" id="KW-0342">GTP-binding</keyword>
<dbReference type="SMART" id="SM00173">
    <property type="entry name" value="RAS"/>
    <property type="match status" value="1"/>
</dbReference>
<dbReference type="Gene3D" id="3.40.50.300">
    <property type="entry name" value="P-loop containing nucleotide triphosphate hydrolases"/>
    <property type="match status" value="1"/>
</dbReference>
<dbReference type="InterPro" id="IPR001806">
    <property type="entry name" value="Small_GTPase"/>
</dbReference>
<dbReference type="PROSITE" id="PS51419">
    <property type="entry name" value="RAB"/>
    <property type="match status" value="1"/>
</dbReference>
<name>A0A8S1H5Z9_9PELO</name>
<gene>
    <name evidence="5" type="ORF">CAUJ_LOCUS6671</name>
</gene>
<evidence type="ECO:0000313" key="6">
    <source>
        <dbReference type="Proteomes" id="UP000835052"/>
    </source>
</evidence>
<dbReference type="SMART" id="SM00175">
    <property type="entry name" value="RAB"/>
    <property type="match status" value="1"/>
</dbReference>
<dbReference type="OrthoDB" id="6585768at2759"/>
<organism evidence="5 6">
    <name type="scientific">Caenorhabditis auriculariae</name>
    <dbReference type="NCBI Taxonomy" id="2777116"/>
    <lineage>
        <taxon>Eukaryota</taxon>
        <taxon>Metazoa</taxon>
        <taxon>Ecdysozoa</taxon>
        <taxon>Nematoda</taxon>
        <taxon>Chromadorea</taxon>
        <taxon>Rhabditida</taxon>
        <taxon>Rhabditina</taxon>
        <taxon>Rhabditomorpha</taxon>
        <taxon>Rhabditoidea</taxon>
        <taxon>Rhabditidae</taxon>
        <taxon>Peloderinae</taxon>
        <taxon>Caenorhabditis</taxon>
    </lineage>
</organism>
<reference evidence="5" key="1">
    <citation type="submission" date="2020-10" db="EMBL/GenBank/DDBJ databases">
        <authorList>
            <person name="Kikuchi T."/>
        </authorList>
    </citation>
    <scope>NUCLEOTIDE SEQUENCE</scope>
    <source>
        <strain evidence="5">NKZ352</strain>
    </source>
</reference>
<dbReference type="InterPro" id="IPR019131">
    <property type="entry name" value="Cortactin-binding_p2_N"/>
</dbReference>
<sequence length="704" mass="80976">MTVITIRLVGEQEDRLFEGIDVDNKILYVDLKKRIETITKIPLDFQEVRFRGEKLSVVEYLIRDIKFGEELVVKHASLPQWQNYLTIVQKYREDKKNRSRQEKAVEANEQAKQSYDMKFFSAYATFYSDLLRMREEYAVFLDNIPDFIREAAKTFFTRKFHDKLIGVQFKDKASGSRSGTVCTVSYDDCRHVYYIKTNHNASSISTTHREPLNMIELFVYKLLEVMNIGAMIYFIPNLVASNKIVYICSREICGFKTLAMLEKHCDVYERETVKHKEDHAKAIIQISLLRMTYEEQLRIAKEFIDQCGISLKLDEALAKLDEDKEVDDDKDDEKILKIVVVGDGASGKTSICQRFAKETFDKSYHQTLGLDFFSRRLILPGDVQVQVQVWDIGGQSIAGEMVDKYVAGTDIAFIVYDVTNVKSFDNVQDWLSVVKRVTKNQEKLPQIILVANKTDLEEKRVVPIDQHNTLAKKYDMKAIYVSAKTGDSVLLMFKQAVADVLKIVLTKADQEADILIVQGTVADAAKVHEGANLRRTDRSKNTARCVITAEMSRFDDSFDPTFQSTSKKINMYSASERDKRLDETSYDNYPDDHHVAQDFSKEELVRLIVLMEGELEGREQVIDHLKKERTKILLAEAKYGKLSVNDPFSALRRDSAVTEEYFDEQQIGQMYESQVAQLDRLIATQRKLQNKSKLLLSATEKNGI</sequence>
<feature type="domain" description="Cortactin-binding protein-2 N-terminal" evidence="4">
    <location>
        <begin position="598"/>
        <end position="701"/>
    </location>
</feature>
<evidence type="ECO:0000313" key="5">
    <source>
        <dbReference type="EMBL" id="CAD6190752.1"/>
    </source>
</evidence>
<dbReference type="PRINTS" id="PR00449">
    <property type="entry name" value="RASTRNSFRMNG"/>
</dbReference>
<dbReference type="Proteomes" id="UP000835052">
    <property type="component" value="Unassembled WGS sequence"/>
</dbReference>
<accession>A0A8S1H5Z9</accession>
<dbReference type="NCBIfam" id="TIGR00231">
    <property type="entry name" value="small_GTP"/>
    <property type="match status" value="1"/>
</dbReference>
<dbReference type="SUPFAM" id="SSF52540">
    <property type="entry name" value="P-loop containing nucleoside triphosphate hydrolases"/>
    <property type="match status" value="1"/>
</dbReference>
<dbReference type="PROSITE" id="PS51420">
    <property type="entry name" value="RHO"/>
    <property type="match status" value="1"/>
</dbReference>
<dbReference type="Pfam" id="PF09727">
    <property type="entry name" value="CortBP2"/>
    <property type="match status" value="1"/>
</dbReference>
<dbReference type="FunFam" id="3.40.50.300:FF:001508">
    <property type="entry name" value="Small GTP-binding protein Rab28, putative"/>
    <property type="match status" value="1"/>
</dbReference>
<dbReference type="SMART" id="SM00174">
    <property type="entry name" value="RHO"/>
    <property type="match status" value="1"/>
</dbReference>
<dbReference type="PANTHER" id="PTHR47977">
    <property type="entry name" value="RAS-RELATED PROTEIN RAB"/>
    <property type="match status" value="1"/>
</dbReference>
<dbReference type="InterPro" id="IPR027417">
    <property type="entry name" value="P-loop_NTPase"/>
</dbReference>
<dbReference type="EMBL" id="CAJGYM010000017">
    <property type="protein sequence ID" value="CAD6190752.1"/>
    <property type="molecule type" value="Genomic_DNA"/>
</dbReference>
<evidence type="ECO:0000256" key="2">
    <source>
        <dbReference type="ARBA" id="ARBA00023054"/>
    </source>
</evidence>
<dbReference type="GO" id="GO:0003924">
    <property type="term" value="F:GTPase activity"/>
    <property type="evidence" value="ECO:0007669"/>
    <property type="project" value="InterPro"/>
</dbReference>
<comment type="caution">
    <text evidence="5">The sequence shown here is derived from an EMBL/GenBank/DDBJ whole genome shotgun (WGS) entry which is preliminary data.</text>
</comment>
<dbReference type="GO" id="GO:0005525">
    <property type="term" value="F:GTP binding"/>
    <property type="evidence" value="ECO:0007669"/>
    <property type="project" value="UniProtKB-KW"/>
</dbReference>
<proteinExistence type="predicted"/>
<dbReference type="InterPro" id="IPR050227">
    <property type="entry name" value="Rab"/>
</dbReference>
<evidence type="ECO:0000259" key="4">
    <source>
        <dbReference type="Pfam" id="PF09727"/>
    </source>
</evidence>
<evidence type="ECO:0000256" key="1">
    <source>
        <dbReference type="ARBA" id="ARBA00022741"/>
    </source>
</evidence>
<dbReference type="Pfam" id="PF00071">
    <property type="entry name" value="Ras"/>
    <property type="match status" value="1"/>
</dbReference>
<dbReference type="InterPro" id="IPR005225">
    <property type="entry name" value="Small_GTP-bd"/>
</dbReference>
<keyword evidence="2" id="KW-0175">Coiled coil</keyword>
<protein>
    <recommendedName>
        <fullName evidence="4">Cortactin-binding protein-2 N-terminal domain-containing protein</fullName>
    </recommendedName>
</protein>
<dbReference type="AlphaFoldDB" id="A0A8S1H5Z9"/>
<evidence type="ECO:0000256" key="3">
    <source>
        <dbReference type="ARBA" id="ARBA00023134"/>
    </source>
</evidence>